<proteinExistence type="predicted"/>
<name>A0ABS9NQB8_9NEIS</name>
<dbReference type="Pfam" id="PF01609">
    <property type="entry name" value="DDE_Tnp_1"/>
    <property type="match status" value="1"/>
</dbReference>
<evidence type="ECO:0000259" key="1">
    <source>
        <dbReference type="Pfam" id="PF01609"/>
    </source>
</evidence>
<evidence type="ECO:0000313" key="3">
    <source>
        <dbReference type="Proteomes" id="UP001298424"/>
    </source>
</evidence>
<dbReference type="Proteomes" id="UP001298424">
    <property type="component" value="Unassembled WGS sequence"/>
</dbReference>
<evidence type="ECO:0000313" key="2">
    <source>
        <dbReference type="EMBL" id="MCG6504983.1"/>
    </source>
</evidence>
<dbReference type="EMBL" id="JAKOOW010000066">
    <property type="protein sequence ID" value="MCG6504983.1"/>
    <property type="molecule type" value="Genomic_DNA"/>
</dbReference>
<sequence length="265" mass="30150">GFGCQNLLVCMLYARLGRCASLRTPGQSFNAHSSHHYHLNMRSIRRSTLSEAPAKRDPRPFADMLIELSALCGRTLRKQAGDLLYLLDSTPIVLKGRGFDQWTTHNGRITGLKLHILMNHADQCPVAHSITDARVNDVDERHIMQPEKGATYVFDKGYCDYNWWAKLDEAGAYFVTRLKTNAAVETIQRFLGRSANAVKLQILCAMIAYLLLKLYRQSGRMGESLHLLCARIAGSLFERPQTPYAHYARRRRERLEPARMQGVLF</sequence>
<dbReference type="SUPFAM" id="SSF53098">
    <property type="entry name" value="Ribonuclease H-like"/>
    <property type="match status" value="1"/>
</dbReference>
<dbReference type="InterPro" id="IPR002559">
    <property type="entry name" value="Transposase_11"/>
</dbReference>
<gene>
    <name evidence="2" type="ORF">MB824_10815</name>
</gene>
<keyword evidence="3" id="KW-1185">Reference proteome</keyword>
<dbReference type="RefSeq" id="WP_238748546.1">
    <property type="nucleotide sequence ID" value="NZ_JAKOOW010000066.1"/>
</dbReference>
<dbReference type="PANTHER" id="PTHR33258">
    <property type="entry name" value="TRANSPOSASE INSL FOR INSERTION SEQUENCE ELEMENT IS186A-RELATED"/>
    <property type="match status" value="1"/>
</dbReference>
<feature type="domain" description="Transposase IS4-like" evidence="1">
    <location>
        <begin position="82"/>
        <end position="187"/>
    </location>
</feature>
<comment type="caution">
    <text evidence="2">The sequence shown here is derived from an EMBL/GenBank/DDBJ whole genome shotgun (WGS) entry which is preliminary data.</text>
</comment>
<protein>
    <submittedName>
        <fullName evidence="2">Transposase</fullName>
    </submittedName>
</protein>
<reference evidence="2 3" key="1">
    <citation type="submission" date="2022-02" db="EMBL/GenBank/DDBJ databases">
        <title>Genome sequence data of Kingella unionensis sp. nov. strain CICC 24913 (CCUG 75125).</title>
        <authorList>
            <person name="Xiao M."/>
        </authorList>
    </citation>
    <scope>NUCLEOTIDE SEQUENCE [LARGE SCALE GENOMIC DNA]</scope>
    <source>
        <strain evidence="2 3">CICC 24913</strain>
    </source>
</reference>
<organism evidence="2 3">
    <name type="scientific">Kingella pumchi</name>
    <dbReference type="NCBI Taxonomy" id="2779506"/>
    <lineage>
        <taxon>Bacteria</taxon>
        <taxon>Pseudomonadati</taxon>
        <taxon>Pseudomonadota</taxon>
        <taxon>Betaproteobacteria</taxon>
        <taxon>Neisseriales</taxon>
        <taxon>Neisseriaceae</taxon>
        <taxon>Kingella</taxon>
    </lineage>
</organism>
<dbReference type="PANTHER" id="PTHR33258:SF1">
    <property type="entry name" value="TRANSPOSASE INSL FOR INSERTION SEQUENCE ELEMENT IS186A-RELATED"/>
    <property type="match status" value="1"/>
</dbReference>
<accession>A0ABS9NQB8</accession>
<feature type="non-terminal residue" evidence="2">
    <location>
        <position position="1"/>
    </location>
</feature>
<dbReference type="InterPro" id="IPR012337">
    <property type="entry name" value="RNaseH-like_sf"/>
</dbReference>